<dbReference type="EMBL" id="AXCR01000012">
    <property type="protein sequence ID" value="KJR80321.1"/>
    <property type="molecule type" value="Genomic_DNA"/>
</dbReference>
<name>A0A0F2LWP6_SPOSC</name>
<dbReference type="VEuPathDB" id="FungiDB:SPSK_10664"/>
<reference evidence="1 2" key="1">
    <citation type="journal article" date="2014" name="BMC Genomics">
        <title>Comparative genomics of the major fungal agents of human and animal Sporotrichosis: Sporothrix schenckii and Sporothrix brasiliensis.</title>
        <authorList>
            <person name="Teixeira M.M."/>
            <person name="de Almeida L.G."/>
            <person name="Kubitschek-Barreira P."/>
            <person name="Alves F.L."/>
            <person name="Kioshima E.S."/>
            <person name="Abadio A.K."/>
            <person name="Fernandes L."/>
            <person name="Derengowski L.S."/>
            <person name="Ferreira K.S."/>
            <person name="Souza R.C."/>
            <person name="Ruiz J.C."/>
            <person name="de Andrade N.C."/>
            <person name="Paes H.C."/>
            <person name="Nicola A.M."/>
            <person name="Albuquerque P."/>
            <person name="Gerber A.L."/>
            <person name="Martins V.P."/>
            <person name="Peconick L.D."/>
            <person name="Neto A.V."/>
            <person name="Chaucanez C.B."/>
            <person name="Silva P.A."/>
            <person name="Cunha O.L."/>
            <person name="de Oliveira F.F."/>
            <person name="dos Santos T.C."/>
            <person name="Barros A.L."/>
            <person name="Soares M.A."/>
            <person name="de Oliveira L.M."/>
            <person name="Marini M.M."/>
            <person name="Villalobos-Duno H."/>
            <person name="Cunha M.M."/>
            <person name="de Hoog S."/>
            <person name="da Silveira J.F."/>
            <person name="Henrissat B."/>
            <person name="Nino-Vega G.A."/>
            <person name="Cisalpino P.S."/>
            <person name="Mora-Montes H.M."/>
            <person name="Almeida S.R."/>
            <person name="Stajich J.E."/>
            <person name="Lopes-Bezerra L.M."/>
            <person name="Vasconcelos A.T."/>
            <person name="Felipe M.S."/>
        </authorList>
    </citation>
    <scope>NUCLEOTIDE SEQUENCE [LARGE SCALE GENOMIC DNA]</scope>
    <source>
        <strain evidence="1 2">1099-18</strain>
    </source>
</reference>
<dbReference type="OrthoDB" id="10266325at2759"/>
<dbReference type="AlphaFoldDB" id="A0A0F2LWP6"/>
<dbReference type="Proteomes" id="UP000033710">
    <property type="component" value="Unassembled WGS sequence"/>
</dbReference>
<protein>
    <submittedName>
        <fullName evidence="1">Uncharacterized protein</fullName>
    </submittedName>
</protein>
<proteinExistence type="predicted"/>
<dbReference type="KEGG" id="ssck:SPSK_10664"/>
<dbReference type="RefSeq" id="XP_016582997.1">
    <property type="nucleotide sequence ID" value="XM_016736987.1"/>
</dbReference>
<organism evidence="1 2">
    <name type="scientific">Sporothrix schenckii 1099-18</name>
    <dbReference type="NCBI Taxonomy" id="1397361"/>
    <lineage>
        <taxon>Eukaryota</taxon>
        <taxon>Fungi</taxon>
        <taxon>Dikarya</taxon>
        <taxon>Ascomycota</taxon>
        <taxon>Pezizomycotina</taxon>
        <taxon>Sordariomycetes</taxon>
        <taxon>Sordariomycetidae</taxon>
        <taxon>Ophiostomatales</taxon>
        <taxon>Ophiostomataceae</taxon>
        <taxon>Sporothrix</taxon>
    </lineage>
</organism>
<reference evidence="1 2" key="2">
    <citation type="journal article" date="2015" name="Eukaryot. Cell">
        <title>Asexual propagation of a virulent clone complex in a human and feline outbreak of sporotrichosis.</title>
        <authorList>
            <person name="Teixeira Mde M."/>
            <person name="Rodrigues A.M."/>
            <person name="Tsui C.K."/>
            <person name="de Almeida L.G."/>
            <person name="Van Diepeningen A.D."/>
            <person name="van den Ende B.G."/>
            <person name="Fernandes G.F."/>
            <person name="Kano R."/>
            <person name="Hamelin R.C."/>
            <person name="Lopes-Bezerra L.M."/>
            <person name="Vasconcelos A.T."/>
            <person name="de Hoog S."/>
            <person name="de Camargo Z.P."/>
            <person name="Felipe M.S."/>
        </authorList>
    </citation>
    <scope>NUCLEOTIDE SEQUENCE [LARGE SCALE GENOMIC DNA]</scope>
    <source>
        <strain evidence="1 2">1099-18</strain>
    </source>
</reference>
<sequence length="106" mass="11836">MILSACLRRIPSPGIFRAVRYRPFTVKAIYSSCPASLAYDRPRCRPSLFDHKENESRPHDLYDEGVIVADDGLVYPGVRHARPGITNGAVMYAAPTLMMKELTSIP</sequence>
<evidence type="ECO:0000313" key="1">
    <source>
        <dbReference type="EMBL" id="KJR80321.1"/>
    </source>
</evidence>
<accession>A0A0F2LWP6</accession>
<evidence type="ECO:0000313" key="2">
    <source>
        <dbReference type="Proteomes" id="UP000033710"/>
    </source>
</evidence>
<gene>
    <name evidence="1" type="ORF">SPSK_10664</name>
</gene>
<comment type="caution">
    <text evidence="1">The sequence shown here is derived from an EMBL/GenBank/DDBJ whole genome shotgun (WGS) entry which is preliminary data.</text>
</comment>
<dbReference type="GeneID" id="27672264"/>